<accession>A0A1G7TLL5</accession>
<dbReference type="RefSeq" id="WP_090290080.1">
    <property type="nucleotide sequence ID" value="NZ_FNCK01000006.1"/>
</dbReference>
<dbReference type="Pfam" id="PF07261">
    <property type="entry name" value="DnaB_2"/>
    <property type="match status" value="1"/>
</dbReference>
<evidence type="ECO:0000259" key="4">
    <source>
        <dbReference type="Pfam" id="PF25888"/>
    </source>
</evidence>
<dbReference type="Pfam" id="PF25888">
    <property type="entry name" value="WHD_DnaB"/>
    <property type="match status" value="1"/>
</dbReference>
<dbReference type="InterPro" id="IPR006343">
    <property type="entry name" value="DnaB/C_C"/>
</dbReference>
<evidence type="ECO:0000256" key="1">
    <source>
        <dbReference type="ARBA" id="ARBA00093462"/>
    </source>
</evidence>
<dbReference type="AlphaFoldDB" id="A0A1G7TLL5"/>
<dbReference type="InterPro" id="IPR058660">
    <property type="entry name" value="WHD_DnaB"/>
</dbReference>
<keyword evidence="5" id="KW-0378">Hydrolase</keyword>
<evidence type="ECO:0000259" key="3">
    <source>
        <dbReference type="Pfam" id="PF07261"/>
    </source>
</evidence>
<protein>
    <submittedName>
        <fullName evidence="5">Replicative DNA helicase loader DnaB</fullName>
    </submittedName>
</protein>
<organism evidence="5 6">
    <name type="scientific">Facklamia miroungae</name>
    <dbReference type="NCBI Taxonomy" id="120956"/>
    <lineage>
        <taxon>Bacteria</taxon>
        <taxon>Bacillati</taxon>
        <taxon>Bacillota</taxon>
        <taxon>Bacilli</taxon>
        <taxon>Lactobacillales</taxon>
        <taxon>Aerococcaceae</taxon>
        <taxon>Facklamia</taxon>
    </lineage>
</organism>
<name>A0A1G7TLL5_9LACT</name>
<keyword evidence="5" id="KW-0347">Helicase</keyword>
<feature type="domain" description="Replicative helicase loading/DNA remodeling protein DnaB N-terminal winged helix" evidence="4">
    <location>
        <begin position="6"/>
        <end position="270"/>
    </location>
</feature>
<feature type="region of interest" description="Disordered" evidence="2">
    <location>
        <begin position="452"/>
        <end position="491"/>
    </location>
</feature>
<keyword evidence="5" id="KW-0547">Nucleotide-binding</keyword>
<dbReference type="EMBL" id="FNCK01000006">
    <property type="protein sequence ID" value="SDG36218.1"/>
    <property type="molecule type" value="Genomic_DNA"/>
</dbReference>
<dbReference type="GO" id="GO:0004386">
    <property type="term" value="F:helicase activity"/>
    <property type="evidence" value="ECO:0007669"/>
    <property type="project" value="UniProtKB-KW"/>
</dbReference>
<evidence type="ECO:0000313" key="6">
    <source>
        <dbReference type="Proteomes" id="UP000199708"/>
    </source>
</evidence>
<dbReference type="OrthoDB" id="2082007at2"/>
<sequence length="505" mass="58787">MVLQINPYQPYQVKMGLPLSFQQIQCLTQLYQPIIGAKAISLYMTLAHQPQEKLKWTYRMMHSRLLPVLNMGIQDFNQARIHLEAVNLIRTYRDEASHEDYSRQTIYYEIQMPLSLEHFFKHPQLSLALYNQIGDEAYYGLLRLWKKEDLGQMDLSEISLPFAEVIKAKNQNFRLSELEEATEGIQLQDQYASFEPDEEIFQKQFDLAFFYQVLASKQIEKQDLSQAILLQVVSLSQFYGLDEEAMAQVVKLAQNPITHQIELELLKTYAAKHQYFKARQMNNQPMKEDSLSLTNEELADLKNKLQSQYTSFTAQEIEILLICEQMNPTAFLNQIKEEAGGFATSSEHYYLNELMDNSRLSRSTLNFLVYYLIVMEGHANFEKGRSNRLANEWQQEGLTSPAQALDFLYQQKLFKAKQNEIKDKKASQSSKKIGFNNKIKQEELVPAWLKDRQAQNEHSNLMKKFPQGEDPTKSPLENGKSNSSDQIKEEEIRKQLQKLLKKGDD</sequence>
<dbReference type="STRING" id="120956.SAMN05421791_10671"/>
<dbReference type="Proteomes" id="UP000199708">
    <property type="component" value="Unassembled WGS sequence"/>
</dbReference>
<proteinExistence type="inferred from homology"/>
<feature type="domain" description="DnaB/C C-terminal" evidence="3">
    <location>
        <begin position="333"/>
        <end position="406"/>
    </location>
</feature>
<evidence type="ECO:0000256" key="2">
    <source>
        <dbReference type="SAM" id="MobiDB-lite"/>
    </source>
</evidence>
<gene>
    <name evidence="5" type="ORF">SAMN05421791_10671</name>
</gene>
<evidence type="ECO:0000313" key="5">
    <source>
        <dbReference type="EMBL" id="SDG36218.1"/>
    </source>
</evidence>
<keyword evidence="6" id="KW-1185">Reference proteome</keyword>
<comment type="similarity">
    <text evidence="1">Belongs to the DnaB/DnaD family.</text>
</comment>
<keyword evidence="5" id="KW-0067">ATP-binding</keyword>
<reference evidence="5 6" key="1">
    <citation type="submission" date="2016-10" db="EMBL/GenBank/DDBJ databases">
        <authorList>
            <person name="de Groot N.N."/>
        </authorList>
    </citation>
    <scope>NUCLEOTIDE SEQUENCE [LARGE SCALE GENOMIC DNA]</scope>
    <source>
        <strain evidence="5 6">ATCC BAA-466</strain>
    </source>
</reference>